<comment type="caution">
    <text evidence="17">The sequence shown here is derived from an EMBL/GenBank/DDBJ whole genome shotgun (WGS) entry which is preliminary data.</text>
</comment>
<evidence type="ECO:0000256" key="13">
    <source>
        <dbReference type="ARBA" id="ARBA00083602"/>
    </source>
</evidence>
<dbReference type="CDD" id="cd10809">
    <property type="entry name" value="GH38N_AMII_GMII_SfManIII_like"/>
    <property type="match status" value="1"/>
</dbReference>
<dbReference type="SUPFAM" id="SSF52047">
    <property type="entry name" value="RNI-like"/>
    <property type="match status" value="1"/>
</dbReference>
<evidence type="ECO:0000256" key="8">
    <source>
        <dbReference type="ARBA" id="ARBA00023157"/>
    </source>
</evidence>
<dbReference type="InterPro" id="IPR028995">
    <property type="entry name" value="Glyco_hydro_57/38_cen_sf"/>
</dbReference>
<dbReference type="GO" id="GO:0051694">
    <property type="term" value="P:pointed-end actin filament capping"/>
    <property type="evidence" value="ECO:0007669"/>
    <property type="project" value="InterPro"/>
</dbReference>
<dbReference type="Pfam" id="PF07748">
    <property type="entry name" value="Glyco_hydro_38C"/>
    <property type="match status" value="2"/>
</dbReference>
<dbReference type="GO" id="GO:0005523">
    <property type="term" value="F:tropomyosin binding"/>
    <property type="evidence" value="ECO:0007669"/>
    <property type="project" value="InterPro"/>
</dbReference>
<dbReference type="InterPro" id="IPR011330">
    <property type="entry name" value="Glyco_hydro/deAcase_b/a-brl"/>
</dbReference>
<dbReference type="InterPro" id="IPR004934">
    <property type="entry name" value="TMOD"/>
</dbReference>
<dbReference type="EC" id="3.2.1.114" evidence="12"/>
<evidence type="ECO:0000256" key="11">
    <source>
        <dbReference type="ARBA" id="ARBA00059516"/>
    </source>
</evidence>
<dbReference type="Pfam" id="PF09261">
    <property type="entry name" value="Alpha-mann_mid"/>
    <property type="match status" value="1"/>
</dbReference>
<keyword evidence="7" id="KW-0862">Zinc</keyword>
<comment type="subcellular location">
    <subcellularLocation>
        <location evidence="2">Cytoplasm</location>
        <location evidence="2">Cytoskeleton</location>
    </subcellularLocation>
</comment>
<evidence type="ECO:0000256" key="6">
    <source>
        <dbReference type="ARBA" id="ARBA00022801"/>
    </source>
</evidence>
<comment type="function">
    <text evidence="11">Catalyzes the first committed step in the biosynthesis of complex N-glycans. It controls conversion of high mannose to complex N-glycans; the final hydrolytic step in the N-glycan maturation pathway.</text>
</comment>
<evidence type="ECO:0000313" key="18">
    <source>
        <dbReference type="Proteomes" id="UP000663845"/>
    </source>
</evidence>
<dbReference type="InterPro" id="IPR037094">
    <property type="entry name" value="Glyco_hydro_38_cen_sf"/>
</dbReference>
<dbReference type="GO" id="GO:0000139">
    <property type="term" value="C:Golgi membrane"/>
    <property type="evidence" value="ECO:0007669"/>
    <property type="project" value="TreeGrafter"/>
</dbReference>
<dbReference type="GO" id="GO:0046872">
    <property type="term" value="F:metal ion binding"/>
    <property type="evidence" value="ECO:0007669"/>
    <property type="project" value="UniProtKB-KW"/>
</dbReference>
<name>A0A813NA48_9BILA</name>
<feature type="compositionally biased region" description="Pro residues" evidence="15">
    <location>
        <begin position="379"/>
        <end position="389"/>
    </location>
</feature>
<dbReference type="Gene3D" id="3.80.10.10">
    <property type="entry name" value="Ribonuclease Inhibitor"/>
    <property type="match status" value="1"/>
</dbReference>
<dbReference type="Gene3D" id="3.20.110.10">
    <property type="entry name" value="Glycoside hydrolase 38, N terminal domain"/>
    <property type="match status" value="1"/>
</dbReference>
<evidence type="ECO:0000256" key="12">
    <source>
        <dbReference type="ARBA" id="ARBA00066412"/>
    </source>
</evidence>
<organism evidence="17 18">
    <name type="scientific">Adineta steineri</name>
    <dbReference type="NCBI Taxonomy" id="433720"/>
    <lineage>
        <taxon>Eukaryota</taxon>
        <taxon>Metazoa</taxon>
        <taxon>Spiralia</taxon>
        <taxon>Gnathifera</taxon>
        <taxon>Rotifera</taxon>
        <taxon>Eurotatoria</taxon>
        <taxon>Bdelloidea</taxon>
        <taxon>Adinetida</taxon>
        <taxon>Adinetidae</taxon>
        <taxon>Adineta</taxon>
    </lineage>
</organism>
<feature type="compositionally biased region" description="Basic and acidic residues" evidence="15">
    <location>
        <begin position="330"/>
        <end position="374"/>
    </location>
</feature>
<dbReference type="SUPFAM" id="SSF74650">
    <property type="entry name" value="Galactose mutarotase-like"/>
    <property type="match status" value="2"/>
</dbReference>
<dbReference type="GO" id="GO:0005856">
    <property type="term" value="C:cytoskeleton"/>
    <property type="evidence" value="ECO:0007669"/>
    <property type="project" value="UniProtKB-SubCell"/>
</dbReference>
<evidence type="ECO:0000256" key="9">
    <source>
        <dbReference type="ARBA" id="ARBA00023212"/>
    </source>
</evidence>
<dbReference type="SUPFAM" id="SSF88713">
    <property type="entry name" value="Glycoside hydrolase/deacetylase"/>
    <property type="match status" value="1"/>
</dbReference>
<dbReference type="InterPro" id="IPR027291">
    <property type="entry name" value="Glyco_hydro_38_N_sf"/>
</dbReference>
<accession>A0A813NA48</accession>
<evidence type="ECO:0000313" key="17">
    <source>
        <dbReference type="EMBL" id="CAF0735480.1"/>
    </source>
</evidence>
<evidence type="ECO:0000256" key="14">
    <source>
        <dbReference type="ARBA" id="ARBA00093232"/>
    </source>
</evidence>
<evidence type="ECO:0000256" key="3">
    <source>
        <dbReference type="ARBA" id="ARBA00009792"/>
    </source>
</evidence>
<dbReference type="GO" id="GO:0006491">
    <property type="term" value="P:N-glycan processing"/>
    <property type="evidence" value="ECO:0007669"/>
    <property type="project" value="TreeGrafter"/>
</dbReference>
<evidence type="ECO:0000259" key="16">
    <source>
        <dbReference type="SMART" id="SM00872"/>
    </source>
</evidence>
<dbReference type="GO" id="GO:0030246">
    <property type="term" value="F:carbohydrate binding"/>
    <property type="evidence" value="ECO:0007669"/>
    <property type="project" value="InterPro"/>
</dbReference>
<feature type="domain" description="Glycoside hydrolase family 38 central" evidence="16">
    <location>
        <begin position="802"/>
        <end position="889"/>
    </location>
</feature>
<evidence type="ECO:0000256" key="4">
    <source>
        <dbReference type="ARBA" id="ARBA00022490"/>
    </source>
</evidence>
<dbReference type="InterPro" id="IPR011013">
    <property type="entry name" value="Gal_mutarotase_sf_dom"/>
</dbReference>
<dbReference type="Pfam" id="PF03250">
    <property type="entry name" value="Tropomodulin"/>
    <property type="match status" value="1"/>
</dbReference>
<dbReference type="PANTHER" id="PTHR11607:SF3">
    <property type="entry name" value="LYSOSOMAL ALPHA-MANNOSIDASE"/>
    <property type="match status" value="1"/>
</dbReference>
<keyword evidence="5" id="KW-0479">Metal-binding</keyword>
<keyword evidence="8" id="KW-1015">Disulfide bond</keyword>
<feature type="region of interest" description="Disordered" evidence="15">
    <location>
        <begin position="330"/>
        <end position="426"/>
    </location>
</feature>
<evidence type="ECO:0000256" key="5">
    <source>
        <dbReference type="ARBA" id="ARBA00022723"/>
    </source>
</evidence>
<proteinExistence type="inferred from homology"/>
<dbReference type="Gene3D" id="1.20.1270.50">
    <property type="entry name" value="Glycoside hydrolase family 38, central domain"/>
    <property type="match status" value="1"/>
</dbReference>
<evidence type="ECO:0000256" key="10">
    <source>
        <dbReference type="ARBA" id="ARBA00023295"/>
    </source>
</evidence>
<dbReference type="FunFam" id="1.20.1270.50:FF:000001">
    <property type="entry name" value="Alpha-mannosidase"/>
    <property type="match status" value="1"/>
</dbReference>
<keyword evidence="6" id="KW-0378">Hydrolase</keyword>
<evidence type="ECO:0000256" key="7">
    <source>
        <dbReference type="ARBA" id="ARBA00022833"/>
    </source>
</evidence>
<dbReference type="GO" id="GO:0004572">
    <property type="term" value="F:mannosyl-oligosaccharide 1,3-1,6-alpha-mannosidase activity"/>
    <property type="evidence" value="ECO:0007669"/>
    <property type="project" value="UniProtKB-EC"/>
</dbReference>
<keyword evidence="10" id="KW-0326">Glycosidase</keyword>
<dbReference type="Proteomes" id="UP000663845">
    <property type="component" value="Unassembled WGS sequence"/>
</dbReference>
<gene>
    <name evidence="17" type="ORF">JYZ213_LOCUS1521</name>
</gene>
<dbReference type="InterPro" id="IPR050843">
    <property type="entry name" value="Glycosyl_Hydrlase_38"/>
</dbReference>
<comment type="cofactor">
    <cofactor evidence="1">
        <name>Zn(2+)</name>
        <dbReference type="ChEBI" id="CHEBI:29105"/>
    </cofactor>
</comment>
<keyword evidence="9" id="KW-0206">Cytoskeleton</keyword>
<dbReference type="FunFam" id="3.20.110.10:FF:000003">
    <property type="entry name" value="Alpha-mannosidase"/>
    <property type="match status" value="1"/>
</dbReference>
<dbReference type="InterPro" id="IPR013780">
    <property type="entry name" value="Glyco_hydro_b"/>
</dbReference>
<evidence type="ECO:0000256" key="15">
    <source>
        <dbReference type="SAM" id="MobiDB-lite"/>
    </source>
</evidence>
<dbReference type="InterPro" id="IPR000602">
    <property type="entry name" value="Glyco_hydro_38_N"/>
</dbReference>
<dbReference type="InterPro" id="IPR032675">
    <property type="entry name" value="LRR_dom_sf"/>
</dbReference>
<comment type="similarity">
    <text evidence="3">Belongs to the glycosyl hydrolase 38 family.</text>
</comment>
<feature type="compositionally biased region" description="Basic and acidic residues" evidence="15">
    <location>
        <begin position="391"/>
        <end position="426"/>
    </location>
</feature>
<dbReference type="InterPro" id="IPR015341">
    <property type="entry name" value="Glyco_hydro_38_cen"/>
</dbReference>
<dbReference type="GO" id="GO:0006013">
    <property type="term" value="P:mannose metabolic process"/>
    <property type="evidence" value="ECO:0007669"/>
    <property type="project" value="InterPro"/>
</dbReference>
<reference evidence="17" key="1">
    <citation type="submission" date="2021-02" db="EMBL/GenBank/DDBJ databases">
        <authorList>
            <person name="Nowell W R."/>
        </authorList>
    </citation>
    <scope>NUCLEOTIDE SEQUENCE</scope>
</reference>
<dbReference type="Pfam" id="PF01074">
    <property type="entry name" value="Glyco_hydro_38N"/>
    <property type="match status" value="1"/>
</dbReference>
<dbReference type="Gene3D" id="2.70.98.30">
    <property type="entry name" value="Golgi alpha-mannosidase II, domain 4"/>
    <property type="match status" value="2"/>
</dbReference>
<dbReference type="Gene3D" id="2.60.40.1180">
    <property type="entry name" value="Golgi alpha-mannosidase II"/>
    <property type="match status" value="1"/>
</dbReference>
<evidence type="ECO:0000256" key="2">
    <source>
        <dbReference type="ARBA" id="ARBA00004245"/>
    </source>
</evidence>
<dbReference type="PANTHER" id="PTHR11607">
    <property type="entry name" value="ALPHA-MANNOSIDASE"/>
    <property type="match status" value="1"/>
</dbReference>
<sequence>MDEFDALLAQLGPEDLDKVNDIIDPENSYLPASDRCKQQTAKTETGPYDRTKLLEFLTEQGKNEKDWDHIKSYVPGEKKGKVWQAPPVVKPTQAEEDEFMVSTEWDDVLTNASESEIVELAAILGFTGLINQVQYHAALNEKGLPSHSGGWNAAARSEPLKILPPEPDNTTDVEDCIKKAKANDSGFTRININNIKEVKPDVLKELLNSLKDNTYVQTLEMANVGMTDSVGRVLAELLEANSTLKTVNAESNRLTGLVVSEIVRGTLKNQTLLELRLSNQRSQILGNRVEMEVADAIQQNDALLRLNLQFDTLGPRVRVTEKLKQNLDALDLRQQNDNDNRSQKPDETKLDKRLDDLEKTIKGLDESMKDEDKKRKQRPVPPPPTPPAQPDHIEPEGKIPIEKPPAKPTEKKEPVDASSRCEWRESSPSKTTFEIRQLYESLPFNDEDGGVWKQGFDIEYKPTQWSSNDKLKVILMPHSHCDPGWLHTFEGYFNQATKQIIDTVITILDTNKKYKFIWAEMSFLSLWWDSASLDQRRLLKKVVHNKQLEIVTGGWVMNDEANTHYYAMLDQLIEGHQFIENTLGNITVQSGWANDPFGYSPTMAYLLHGTGMQYMAIQRVHYHIKKALAKEKRLEFVWQQTWDRDASTRIFTHVLPFYSYDVPHTCGPDPKVCCQFDFKRAARSTVNCPWGIDPVQITDENVRERAETLLDQYRKKSQLYKTNVVFVQLGDDFRYTTMDEAKNQFENYDRLFTYMNKQSEWNVDAQFGTLSDYFEKLLQQTPQTQFPSYMGDFFTYADRTDHYWSGYFTSRAFFKRMDRIVESYLRASEILFSLANVKMLEENSNKQFPKDDLFKELVKARRNLGVFQHHDGVTGTAKDHVVNDYGLKLQTAITSSQNVMEQSAAYLIYQNNYTSKVDLLLSNIEFKTFESLPTRKVLSLNNQQHPSKSIYVYNPTDQRRTQIVKIVVDTYQVYVTSNKQIIKSCQIDPKWTGRKSNMIEKSLFELLILVDIESYSLKEYTIHTSKTQESCPLTTIEYLNEKEKSMDTSGPFKFELNTQETIQLNNQFLSIKFSKNGTLNNIEYLKTNKKLSFQTNVIHYGTTKQADHNSGAYLFLPDGEAKNIPPGPHDLIRIQRGPLISRVDILHEIYGLQYKLTNINGSDDYVVKLNAITHLNMNNDIELALRFTTGIENGNEFFTDLNGFQTIRRKTYSKLPLQGNVYPMPAMAYIEDAQMRFTIVSGQPSGVASLKSGNVYPMPAMAYIEDAQMRFTIVSGQPSGVASLKSGVVDVFLDRRLLQDDNRGLGQGVTDNREIISSFKLIFEPRHNVDRTSLTGYPTLLAHHHSTELLYPMHILQVMSKLNTQTNELNLFPKSNLFPSDYHLVNLRTLNENRDDLKYGSSKNMALILRRFAYDCDGNYDNLFHFDKPTFEDFFQANQIQSVEQTSLSLRHVQNQLTVTSKIDVPIAEIMTFKLKMK</sequence>
<dbReference type="InterPro" id="IPR011682">
    <property type="entry name" value="Glyco_hydro_38_C"/>
</dbReference>
<dbReference type="SMART" id="SM00872">
    <property type="entry name" value="Alpha-mann_mid"/>
    <property type="match status" value="1"/>
</dbReference>
<evidence type="ECO:0000256" key="1">
    <source>
        <dbReference type="ARBA" id="ARBA00001947"/>
    </source>
</evidence>
<dbReference type="EMBL" id="CAJNOG010000007">
    <property type="protein sequence ID" value="CAF0735480.1"/>
    <property type="molecule type" value="Genomic_DNA"/>
</dbReference>
<protein>
    <recommendedName>
        <fullName evidence="12">mannosyl-oligosaccharide 1,3-1,6-alpha-mannosidase</fullName>
        <ecNumber evidence="12">3.2.1.114</ecNumber>
    </recommendedName>
    <alternativeName>
        <fullName evidence="13">Mannosyl-oligosaccharide 1,3-1,6-alpha-mannosidase</fullName>
    </alternativeName>
</protein>
<keyword evidence="4" id="KW-0963">Cytoplasm</keyword>
<dbReference type="SUPFAM" id="SSF88688">
    <property type="entry name" value="Families 57/38 glycoside transferase middle domain"/>
    <property type="match status" value="1"/>
</dbReference>
<comment type="catalytic activity">
    <reaction evidence="14">
        <text>N(4)-{beta-D-GlcNAc-(1-&gt;2)-alpha-D-Man-(1-&gt;3)-[alpha-D-Man-(1-&gt;3)-[alpha-D-Man-(1-&gt;6)]-alpha-D-Man-(1-&gt;6)]-beta-D-Man-(1-&gt;4)-beta-D-GlcNAc-(1-&gt;4)-beta-D-GlcNAc}-L-asparaginyl-[protein] + 2 H2O = 2 alpha-D-mannopyranose + an N(4)-{beta-D-GlcNAc-(1-&gt;2)-alpha-D-Man-(1-&gt;3)-[alpha-D-Man-(1-&gt;6)]-beta-D-Man-(1-&gt;4)-beta-D-GlcNAc-(1-&gt;4)-beta-D-GlcNAc}-L-asparaginyl-[protein]</text>
        <dbReference type="Rhea" id="RHEA:56052"/>
        <dbReference type="Rhea" id="RHEA-COMP:14368"/>
        <dbReference type="Rhea" id="RHEA-COMP:14369"/>
        <dbReference type="ChEBI" id="CHEBI:15377"/>
        <dbReference type="ChEBI" id="CHEBI:28729"/>
        <dbReference type="ChEBI" id="CHEBI:60615"/>
        <dbReference type="ChEBI" id="CHEBI:60625"/>
        <dbReference type="EC" id="3.2.1.114"/>
    </reaction>
</comment>